<reference evidence="3 4" key="1">
    <citation type="submission" date="2021-07" db="EMBL/GenBank/DDBJ databases">
        <authorList>
            <person name="Imarazene B."/>
            <person name="Zahm M."/>
            <person name="Klopp C."/>
            <person name="Cabau C."/>
            <person name="Beille S."/>
            <person name="Jouanno E."/>
            <person name="Castinel A."/>
            <person name="Lluch J."/>
            <person name="Gil L."/>
            <person name="Kuchtly C."/>
            <person name="Lopez Roques C."/>
            <person name="Donnadieu C."/>
            <person name="Parrinello H."/>
            <person name="Journot L."/>
            <person name="Du K."/>
            <person name="Schartl M."/>
            <person name="Retaux S."/>
            <person name="Guiguen Y."/>
        </authorList>
    </citation>
    <scope>NUCLEOTIDE SEQUENCE [LARGE SCALE GENOMIC DNA]</scope>
    <source>
        <strain evidence="3">Pach_M1</strain>
        <tissue evidence="3">Testis</tissue>
    </source>
</reference>
<dbReference type="SMART" id="SM00409">
    <property type="entry name" value="IG"/>
    <property type="match status" value="2"/>
</dbReference>
<dbReference type="PROSITE" id="PS50835">
    <property type="entry name" value="IG_LIKE"/>
    <property type="match status" value="1"/>
</dbReference>
<evidence type="ECO:0000259" key="2">
    <source>
        <dbReference type="PROSITE" id="PS50835"/>
    </source>
</evidence>
<dbReference type="SUPFAM" id="SSF48726">
    <property type="entry name" value="Immunoglobulin"/>
    <property type="match status" value="4"/>
</dbReference>
<dbReference type="Gene3D" id="2.60.40.10">
    <property type="entry name" value="Immunoglobulins"/>
    <property type="match status" value="4"/>
</dbReference>
<evidence type="ECO:0000256" key="1">
    <source>
        <dbReference type="SAM" id="SignalP"/>
    </source>
</evidence>
<organism evidence="3 4">
    <name type="scientific">Astyanax mexicanus</name>
    <name type="common">Blind cave fish</name>
    <name type="synonym">Astyanax fasciatus mexicanus</name>
    <dbReference type="NCBI Taxonomy" id="7994"/>
    <lineage>
        <taxon>Eukaryota</taxon>
        <taxon>Metazoa</taxon>
        <taxon>Chordata</taxon>
        <taxon>Craniata</taxon>
        <taxon>Vertebrata</taxon>
        <taxon>Euteleostomi</taxon>
        <taxon>Actinopterygii</taxon>
        <taxon>Neopterygii</taxon>
        <taxon>Teleostei</taxon>
        <taxon>Ostariophysi</taxon>
        <taxon>Characiformes</taxon>
        <taxon>Characoidei</taxon>
        <taxon>Acestrorhamphidae</taxon>
        <taxon>Acestrorhamphinae</taxon>
        <taxon>Astyanax</taxon>
    </lineage>
</organism>
<evidence type="ECO:0000313" key="4">
    <source>
        <dbReference type="Proteomes" id="UP000752171"/>
    </source>
</evidence>
<dbReference type="PANTHER" id="PTHR46484">
    <property type="entry name" value="SI:CH211-171H4.5-RELATED"/>
    <property type="match status" value="1"/>
</dbReference>
<name>A0A8T2KIE4_ASTMX</name>
<dbReference type="EMBL" id="JAICCE010000026">
    <property type="protein sequence ID" value="KAG9259590.1"/>
    <property type="molecule type" value="Genomic_DNA"/>
</dbReference>
<feature type="chain" id="PRO_5035822901" evidence="1">
    <location>
        <begin position="36"/>
        <end position="722"/>
    </location>
</feature>
<proteinExistence type="predicted"/>
<evidence type="ECO:0000313" key="3">
    <source>
        <dbReference type="EMBL" id="KAG9259590.1"/>
    </source>
</evidence>
<dbReference type="AlphaFoldDB" id="A0A8T2KIE4"/>
<keyword evidence="1" id="KW-0732">Signal</keyword>
<feature type="domain" description="Ig-like" evidence="2">
    <location>
        <begin position="255"/>
        <end position="340"/>
    </location>
</feature>
<dbReference type="PANTHER" id="PTHR46484:SF1">
    <property type="entry name" value="SCHWANN CELL MYELIN PROTEIN-RELATED"/>
    <property type="match status" value="1"/>
</dbReference>
<protein>
    <submittedName>
        <fullName evidence="3">Sialic acid-binding Ig-like lectin 13</fullName>
    </submittedName>
</protein>
<dbReference type="InterPro" id="IPR003599">
    <property type="entry name" value="Ig_sub"/>
</dbReference>
<dbReference type="InterPro" id="IPR013783">
    <property type="entry name" value="Ig-like_fold"/>
</dbReference>
<comment type="caution">
    <text evidence="3">The sequence shown here is derived from an EMBL/GenBank/DDBJ whole genome shotgun (WGS) entry which is preliminary data.</text>
</comment>
<sequence length="722" mass="78285">MMMMFCSGISSLPSGSARFCCGSVLMFLWVWGVCGSDWSVNVPTSIAGVSGLCVHVPCSFSYPGPRAPASKIRGLWFRGGALVCNSRQWEQVDALYVNRSRIVGSLERNECSLKIGLLGTGDAGSYMFRVEIDGQDRYSFKDQSVTLSVTDTPPAPSLQCPGVLAEGVPVSLVCSVVHTCREAAPVLRWTSVRAGQVVPQPQGRRQLQQRWEERAVLNLLPSPGTHGELLQCTAVFPNGLQRFTLPCRLQVNYAPQNVTVSVLSPLGLVSEGMTVVLFCQADSQPAPHRFSWFQGPEGREQLVVDQREPKLSVEKIPRNSGPYWCQVENSMGTRLSQPITVDVHYEPEITDESWCSVTFEQEADLSCECVAYGNPLPSIHWSVLHLEEQITGNTDPSWSEGHRSVGNLNISVLWNHTSTELVLQCVAENSLASTIKTFTLTRNVTGGTEAWTRSSSVWGVWGSVVLPALTCSLMVFYLCLLRLTVLFHPSSSTIIAHGCLSRLRCVLSRQLLLLSPLTAPWSGLAAPARPQRVPRNFSGLQRLLFLTAAAPRATAPAPLHQLSGPPPVIAGLPSLSLSCCLCPFGGSPFWAISGLQSTLWFHGVLSPGPATPAICFPVPVSNQRSTARTALPVGDLLPYSLTGRYSSVATPPCLSPARSSLFVLSFNPYISPPSSQPTSHHLPNILPIIPPPPFISCLPSFSLSLFPHDPIPPPLSLHQSIS</sequence>
<dbReference type="InterPro" id="IPR036179">
    <property type="entry name" value="Ig-like_dom_sf"/>
</dbReference>
<gene>
    <name evidence="3" type="primary">SIGLEC13</name>
    <name evidence="3" type="ORF">AMEX_G27912</name>
</gene>
<feature type="signal peptide" evidence="1">
    <location>
        <begin position="1"/>
        <end position="35"/>
    </location>
</feature>
<accession>A0A8T2KIE4</accession>
<dbReference type="Proteomes" id="UP000752171">
    <property type="component" value="Unassembled WGS sequence"/>
</dbReference>
<dbReference type="InterPro" id="IPR007110">
    <property type="entry name" value="Ig-like_dom"/>
</dbReference>